<feature type="signal peptide" evidence="1">
    <location>
        <begin position="1"/>
        <end position="21"/>
    </location>
</feature>
<gene>
    <name evidence="2" type="ORF">H4K34_05445</name>
</gene>
<accession>A0A7H0VHT6</accession>
<keyword evidence="1" id="KW-0732">Signal</keyword>
<organism evidence="2 3">
    <name type="scientific">Croceimicrobium hydrocarbonivorans</name>
    <dbReference type="NCBI Taxonomy" id="2761580"/>
    <lineage>
        <taxon>Bacteria</taxon>
        <taxon>Pseudomonadati</taxon>
        <taxon>Bacteroidota</taxon>
        <taxon>Flavobacteriia</taxon>
        <taxon>Flavobacteriales</taxon>
        <taxon>Owenweeksiaceae</taxon>
        <taxon>Croceimicrobium</taxon>
    </lineage>
</organism>
<sequence>MTKLSRLALGLLCLGLSPLIAQEFEKIPCPQKDSTYLYINDGESDSLFYYQLIPEQKPQACIIIIPASGEKVEGVIPQLKIPQAAAKKGIMTLVPSINWGSVDRLSEAAFLDTLITNCMEEYDIPADKFVLGGLSNGGVIALRYPQLAAMDSSQTLIKPAAVFGVDPPLDLARLYNYCDRELERGISEVGIAEARWIKNYYGTNFGGSPAEVPQTYQYFSIYSYGAEKGGNAELLLETPLRFYTDLDLDYLLNKRHRDLYDWNGSDIVAMVNELKMQGHPNVEVKISMGKGLRPNGERHPHSWSIIDNDDLLNWLISTLQL</sequence>
<dbReference type="EMBL" id="CP060139">
    <property type="protein sequence ID" value="QNR25284.1"/>
    <property type="molecule type" value="Genomic_DNA"/>
</dbReference>
<proteinExistence type="predicted"/>
<keyword evidence="3" id="KW-1185">Reference proteome</keyword>
<feature type="chain" id="PRO_5029007931" description="Alpha/beta hydrolase" evidence="1">
    <location>
        <begin position="22"/>
        <end position="321"/>
    </location>
</feature>
<evidence type="ECO:0008006" key="4">
    <source>
        <dbReference type="Google" id="ProtNLM"/>
    </source>
</evidence>
<dbReference type="Gene3D" id="3.40.50.1820">
    <property type="entry name" value="alpha/beta hydrolase"/>
    <property type="match status" value="1"/>
</dbReference>
<protein>
    <recommendedName>
        <fullName evidence="4">Alpha/beta hydrolase</fullName>
    </recommendedName>
</protein>
<dbReference type="Proteomes" id="UP000516305">
    <property type="component" value="Chromosome"/>
</dbReference>
<reference evidence="2 3" key="1">
    <citation type="submission" date="2020-08" db="EMBL/GenBank/DDBJ databases">
        <title>Croceimicrobium hydrocarbonivorans gen. nov., sp. nov., a novel marine bacterium isolated from a bacterial consortium that degrades polyethylene terephthalate.</title>
        <authorList>
            <person name="Liu R."/>
        </authorList>
    </citation>
    <scope>NUCLEOTIDE SEQUENCE [LARGE SCALE GENOMIC DNA]</scope>
    <source>
        <strain evidence="2 3">A20-9</strain>
    </source>
</reference>
<dbReference type="AlphaFoldDB" id="A0A7H0VHT6"/>
<dbReference type="InterPro" id="IPR029058">
    <property type="entry name" value="AB_hydrolase_fold"/>
</dbReference>
<dbReference type="RefSeq" id="WP_210759811.1">
    <property type="nucleotide sequence ID" value="NZ_CP060139.1"/>
</dbReference>
<dbReference type="KEGG" id="chyd:H4K34_05445"/>
<evidence type="ECO:0000313" key="2">
    <source>
        <dbReference type="EMBL" id="QNR25284.1"/>
    </source>
</evidence>
<name>A0A7H0VHT6_9FLAO</name>
<dbReference type="SUPFAM" id="SSF53474">
    <property type="entry name" value="alpha/beta-Hydrolases"/>
    <property type="match status" value="1"/>
</dbReference>
<evidence type="ECO:0000313" key="3">
    <source>
        <dbReference type="Proteomes" id="UP000516305"/>
    </source>
</evidence>
<evidence type="ECO:0000256" key="1">
    <source>
        <dbReference type="SAM" id="SignalP"/>
    </source>
</evidence>